<dbReference type="Gramene" id="XM_028371212.1">
    <property type="protein sequence ID" value="XP_028227013.1"/>
    <property type="gene ID" value="LOC114408091"/>
</dbReference>
<dbReference type="SUPFAM" id="SSF53098">
    <property type="entry name" value="Ribonuclease H-like"/>
    <property type="match status" value="1"/>
</dbReference>
<proteinExistence type="predicted"/>
<dbReference type="Proteomes" id="UP000289340">
    <property type="component" value="Chromosome 4"/>
</dbReference>
<keyword evidence="1" id="KW-0694">RNA-binding</keyword>
<dbReference type="InterPro" id="IPR002562">
    <property type="entry name" value="3'-5'_exonuclease_dom"/>
</dbReference>
<evidence type="ECO:0000259" key="2">
    <source>
        <dbReference type="SMART" id="SM00322"/>
    </source>
</evidence>
<dbReference type="Pfam" id="PF01612">
    <property type="entry name" value="DNA_pol_A_exo1"/>
    <property type="match status" value="1"/>
</dbReference>
<dbReference type="EMBL" id="QZWG01000004">
    <property type="protein sequence ID" value="RZC15734.1"/>
    <property type="molecule type" value="Genomic_DNA"/>
</dbReference>
<dbReference type="CDD" id="cd00105">
    <property type="entry name" value="KH-I"/>
    <property type="match status" value="1"/>
</dbReference>
<dbReference type="InterPro" id="IPR036397">
    <property type="entry name" value="RNaseH_sf"/>
</dbReference>
<dbReference type="SMART" id="SM00322">
    <property type="entry name" value="KH"/>
    <property type="match status" value="1"/>
</dbReference>
<dbReference type="GO" id="GO:0008408">
    <property type="term" value="F:3'-5' exonuclease activity"/>
    <property type="evidence" value="ECO:0007669"/>
    <property type="project" value="InterPro"/>
</dbReference>
<evidence type="ECO:0000313" key="4">
    <source>
        <dbReference type="EMBL" id="RZC15734.1"/>
    </source>
</evidence>
<name>A0A445KXN7_GLYSO</name>
<dbReference type="AlphaFoldDB" id="A0A445KXN7"/>
<dbReference type="Gene3D" id="3.30.1370.10">
    <property type="entry name" value="K Homology domain, type 1"/>
    <property type="match status" value="1"/>
</dbReference>
<gene>
    <name evidence="4" type="ORF">D0Y65_009181</name>
</gene>
<dbReference type="InterPro" id="IPR004088">
    <property type="entry name" value="KH_dom_type_1"/>
</dbReference>
<evidence type="ECO:0000259" key="3">
    <source>
        <dbReference type="SMART" id="SM00474"/>
    </source>
</evidence>
<dbReference type="PROSITE" id="PS50084">
    <property type="entry name" value="KH_TYPE_1"/>
    <property type="match status" value="1"/>
</dbReference>
<dbReference type="SMR" id="A0A445KXN7"/>
<dbReference type="InterPro" id="IPR036612">
    <property type="entry name" value="KH_dom_type_1_sf"/>
</dbReference>
<comment type="caution">
    <text evidence="4">The sequence shown here is derived from an EMBL/GenBank/DDBJ whole genome shotgun (WGS) entry which is preliminary data.</text>
</comment>
<accession>A0A445KXN7</accession>
<dbReference type="InterPro" id="IPR004087">
    <property type="entry name" value="KH_dom"/>
</dbReference>
<dbReference type="SMART" id="SM00474">
    <property type="entry name" value="35EXOc"/>
    <property type="match status" value="1"/>
</dbReference>
<feature type="domain" description="3'-5' exonuclease" evidence="3">
    <location>
        <begin position="22"/>
        <end position="211"/>
    </location>
</feature>
<dbReference type="Pfam" id="PF00013">
    <property type="entry name" value="KH_1"/>
    <property type="match status" value="1"/>
</dbReference>
<feature type="domain" description="K Homology" evidence="2">
    <location>
        <begin position="254"/>
        <end position="322"/>
    </location>
</feature>
<evidence type="ECO:0000256" key="1">
    <source>
        <dbReference type="PROSITE-ProRule" id="PRU00117"/>
    </source>
</evidence>
<dbReference type="PANTHER" id="PTHR46814">
    <property type="entry name" value="EGALITARIAN, ISOFORM B"/>
    <property type="match status" value="1"/>
</dbReference>
<dbReference type="Gene3D" id="3.30.420.10">
    <property type="entry name" value="Ribonuclease H-like superfamily/Ribonuclease H"/>
    <property type="match status" value="1"/>
</dbReference>
<keyword evidence="5" id="KW-1185">Reference proteome</keyword>
<dbReference type="CDD" id="cd06148">
    <property type="entry name" value="Egl_like_exo"/>
    <property type="match status" value="1"/>
</dbReference>
<dbReference type="GO" id="GO:0003723">
    <property type="term" value="F:RNA binding"/>
    <property type="evidence" value="ECO:0007669"/>
    <property type="project" value="UniProtKB-UniRule"/>
</dbReference>
<dbReference type="SUPFAM" id="SSF54791">
    <property type="entry name" value="Eukaryotic type KH-domain (KH-domain type I)"/>
    <property type="match status" value="1"/>
</dbReference>
<dbReference type="PANTHER" id="PTHR46814:SF1">
    <property type="entry name" value="EGALITARIAN, ISOFORM B"/>
    <property type="match status" value="1"/>
</dbReference>
<reference evidence="4 5" key="1">
    <citation type="submission" date="2018-09" db="EMBL/GenBank/DDBJ databases">
        <title>A high-quality reference genome of wild soybean provides a powerful tool to mine soybean genomes.</title>
        <authorList>
            <person name="Xie M."/>
            <person name="Chung C.Y.L."/>
            <person name="Li M.-W."/>
            <person name="Wong F.-L."/>
            <person name="Chan T.-F."/>
            <person name="Lam H.-M."/>
        </authorList>
    </citation>
    <scope>NUCLEOTIDE SEQUENCE [LARGE SCALE GENOMIC DNA]</scope>
    <source>
        <strain evidence="5">cv. W05</strain>
        <tissue evidence="4">Hypocotyl of etiolated seedlings</tissue>
    </source>
</reference>
<sequence length="327" mass="36659">MASSSSSSSSLPNLHPSHRAEVRIVTKASELPAAFLAPSPSSKLVIGFDNEGVKLGRDGTLCVMQLAFDDAIYIVDTIEGEENLVMKACKAALESEHVTKVIHDCKRDSEALYFQFGIRLNNVVDTQIAYSLIESQEQGKKVNDYISFVDLLADPRYCGVAYPEKEEVRLILKRNTEFWRERPLTEYKLNAAAADVRYLIHIYHKMMEKLSEKSLWYLAVRGGLYCRCFCGNAENWPPLAPEALKDENGKGPEEERIWVLDIPAGGWAREVIGDGGITIRNLRKASDAEIHIVERPPDDKAFIIGTEKEAKKAMAMVRGVWEHSEIS</sequence>
<evidence type="ECO:0000313" key="5">
    <source>
        <dbReference type="Proteomes" id="UP000289340"/>
    </source>
</evidence>
<dbReference type="InterPro" id="IPR012337">
    <property type="entry name" value="RNaseH-like_sf"/>
</dbReference>
<organism evidence="4 5">
    <name type="scientific">Glycine soja</name>
    <name type="common">Wild soybean</name>
    <dbReference type="NCBI Taxonomy" id="3848"/>
    <lineage>
        <taxon>Eukaryota</taxon>
        <taxon>Viridiplantae</taxon>
        <taxon>Streptophyta</taxon>
        <taxon>Embryophyta</taxon>
        <taxon>Tracheophyta</taxon>
        <taxon>Spermatophyta</taxon>
        <taxon>Magnoliopsida</taxon>
        <taxon>eudicotyledons</taxon>
        <taxon>Gunneridae</taxon>
        <taxon>Pentapetalae</taxon>
        <taxon>rosids</taxon>
        <taxon>fabids</taxon>
        <taxon>Fabales</taxon>
        <taxon>Fabaceae</taxon>
        <taxon>Papilionoideae</taxon>
        <taxon>50 kb inversion clade</taxon>
        <taxon>NPAAA clade</taxon>
        <taxon>indigoferoid/millettioid clade</taxon>
        <taxon>Phaseoleae</taxon>
        <taxon>Glycine</taxon>
        <taxon>Glycine subgen. Soja</taxon>
    </lineage>
</organism>
<protein>
    <submittedName>
        <fullName evidence="4">PiRNA biogenesis protein EXD1</fullName>
    </submittedName>
</protein>
<dbReference type="GO" id="GO:0006139">
    <property type="term" value="P:nucleobase-containing compound metabolic process"/>
    <property type="evidence" value="ECO:0007669"/>
    <property type="project" value="InterPro"/>
</dbReference>